<protein>
    <recommendedName>
        <fullName evidence="3">Glycosyltransferase</fullName>
    </recommendedName>
</protein>
<dbReference type="EMBL" id="JAQMWT010000419">
    <property type="protein sequence ID" value="KAJ8601587.1"/>
    <property type="molecule type" value="Genomic_DNA"/>
</dbReference>
<dbReference type="Gene3D" id="3.90.550.10">
    <property type="entry name" value="Spore Coat Polysaccharide Biosynthesis Protein SpsA, Chain A"/>
    <property type="match status" value="1"/>
</dbReference>
<dbReference type="PANTHER" id="PTHR34496">
    <property type="entry name" value="GLCNAC TRANSFERASE-RELATED"/>
    <property type="match status" value="1"/>
</dbReference>
<dbReference type="Proteomes" id="UP001230188">
    <property type="component" value="Unassembled WGS sequence"/>
</dbReference>
<keyword evidence="2" id="KW-1185">Reference proteome</keyword>
<gene>
    <name evidence="1" type="ORF">CTAYLR_010138</name>
</gene>
<proteinExistence type="predicted"/>
<sequence>MLAVFAVRRFLPTGAAPGPEKTTEVDPRTGLIVPKFYDGPVRSDDSIFLMIASYRDFQCSETVASALSRADHPERVFVAVVQQNSEGDEPCEAPNVFAMDAADATGPVYARHIGSRMYRGEAFAMQVDAHVQFARGWDSSLVDEWLSAGNEMAVLSTYLTDVQHSIDANGHSLRKTRPIMCNSDYEGRPPARYLRHGAQPEEEPVVEGEPMMQPFWAAGFSFGRGHFLQRVPYDCCLPMVFMGEEISIGIRGWTHGYDFYTPEKSVVFHEYAQKSARRHKVHLFFEQQQQQHDTAAESLKRLTALIGMAPDVRDYDATDAQKYGLGTKRRVEDFYRLFLVNTLDRKAQPLCKFVKTGVMHRAFSRWRLPDGSVDYSRLADFDTAAAIKTELDTNWRPRALNALQKALDHNERAWLENALDIAKRAELPEDTDLLQMAKTALHNILKTRNN</sequence>
<comment type="caution">
    <text evidence="1">The sequence shown here is derived from an EMBL/GenBank/DDBJ whole genome shotgun (WGS) entry which is preliminary data.</text>
</comment>
<evidence type="ECO:0000313" key="1">
    <source>
        <dbReference type="EMBL" id="KAJ8601587.1"/>
    </source>
</evidence>
<evidence type="ECO:0000313" key="2">
    <source>
        <dbReference type="Proteomes" id="UP001230188"/>
    </source>
</evidence>
<dbReference type="InterPro" id="IPR021067">
    <property type="entry name" value="Glycosyltransferase"/>
</dbReference>
<accession>A0AAD7XHF5</accession>
<name>A0AAD7XHF5_9STRA</name>
<dbReference type="Pfam" id="PF11397">
    <property type="entry name" value="GlcNAc"/>
    <property type="match status" value="2"/>
</dbReference>
<dbReference type="AlphaFoldDB" id="A0AAD7XHF5"/>
<dbReference type="InterPro" id="IPR029044">
    <property type="entry name" value="Nucleotide-diphossugar_trans"/>
</dbReference>
<organism evidence="1 2">
    <name type="scientific">Chrysophaeum taylorii</name>
    <dbReference type="NCBI Taxonomy" id="2483200"/>
    <lineage>
        <taxon>Eukaryota</taxon>
        <taxon>Sar</taxon>
        <taxon>Stramenopiles</taxon>
        <taxon>Ochrophyta</taxon>
        <taxon>Pelagophyceae</taxon>
        <taxon>Pelagomonadales</taxon>
        <taxon>Pelagomonadaceae</taxon>
        <taxon>Chrysophaeum</taxon>
    </lineage>
</organism>
<dbReference type="SUPFAM" id="SSF53448">
    <property type="entry name" value="Nucleotide-diphospho-sugar transferases"/>
    <property type="match status" value="1"/>
</dbReference>
<dbReference type="PANTHER" id="PTHR34496:SF6">
    <property type="entry name" value="GLYCOSYLTRANSFERASE 2-LIKE DOMAIN-CONTAINING PROTEIN"/>
    <property type="match status" value="1"/>
</dbReference>
<reference evidence="1" key="1">
    <citation type="submission" date="2023-01" db="EMBL/GenBank/DDBJ databases">
        <title>Metagenome sequencing of chrysophaentin producing Chrysophaeum taylorii.</title>
        <authorList>
            <person name="Davison J."/>
            <person name="Bewley C."/>
        </authorList>
    </citation>
    <scope>NUCLEOTIDE SEQUENCE</scope>
    <source>
        <strain evidence="1">NIES-1699</strain>
    </source>
</reference>
<evidence type="ECO:0008006" key="3">
    <source>
        <dbReference type="Google" id="ProtNLM"/>
    </source>
</evidence>